<organism evidence="1">
    <name type="scientific">marine sediment metagenome</name>
    <dbReference type="NCBI Taxonomy" id="412755"/>
    <lineage>
        <taxon>unclassified sequences</taxon>
        <taxon>metagenomes</taxon>
        <taxon>ecological metagenomes</taxon>
    </lineage>
</organism>
<evidence type="ECO:0000313" key="1">
    <source>
        <dbReference type="EMBL" id="GAI35795.1"/>
    </source>
</evidence>
<sequence length="101" mass="11805">MKMVKEDEQVLFEDERQNFKFRLRPEGCDFEFAESFWVRNCSWRVGIDKRELSPSSLKLDGLSLGSGVDKLGGYKWIRQKWSGELGAEVEFKFYSQGAIEK</sequence>
<reference evidence="1" key="1">
    <citation type="journal article" date="2014" name="Front. Microbiol.">
        <title>High frequency of phylogenetically diverse reductive dehalogenase-homologous genes in deep subseafloor sedimentary metagenomes.</title>
        <authorList>
            <person name="Kawai M."/>
            <person name="Futagami T."/>
            <person name="Toyoda A."/>
            <person name="Takaki Y."/>
            <person name="Nishi S."/>
            <person name="Hori S."/>
            <person name="Arai W."/>
            <person name="Tsubouchi T."/>
            <person name="Morono Y."/>
            <person name="Uchiyama I."/>
            <person name="Ito T."/>
            <person name="Fujiyama A."/>
            <person name="Inagaki F."/>
            <person name="Takami H."/>
        </authorList>
    </citation>
    <scope>NUCLEOTIDE SEQUENCE</scope>
    <source>
        <strain evidence="1">Expedition CK06-06</strain>
    </source>
</reference>
<proteinExistence type="predicted"/>
<dbReference type="EMBL" id="BARV01028631">
    <property type="protein sequence ID" value="GAI35795.1"/>
    <property type="molecule type" value="Genomic_DNA"/>
</dbReference>
<name>X1P9U1_9ZZZZ</name>
<dbReference type="AlphaFoldDB" id="X1P9U1"/>
<comment type="caution">
    <text evidence="1">The sequence shown here is derived from an EMBL/GenBank/DDBJ whole genome shotgun (WGS) entry which is preliminary data.</text>
</comment>
<protein>
    <submittedName>
        <fullName evidence="1">Uncharacterized protein</fullName>
    </submittedName>
</protein>
<gene>
    <name evidence="1" type="ORF">S06H3_45792</name>
</gene>
<accession>X1P9U1</accession>